<accession>A0ABT8IJ64</accession>
<keyword evidence="3" id="KW-0378">Hydrolase</keyword>
<dbReference type="SUPFAM" id="SSF53187">
    <property type="entry name" value="Zn-dependent exopeptidases"/>
    <property type="match status" value="1"/>
</dbReference>
<sequence>MNHPASRNPFTPDQIRSVAADVTEGWEERLRALVGIDCGTQNPAGVKRAGDIFAGWMADAGFQVTHLPIEGCAGLWVGRMRGSGQRRIGLLGHCDTVYPDGTAEARPMQRRGHRLVGPGVCDMKGGLLVGLYAVQVLRRLGWEDFGEIRLVVNSEEETGSFHTRNRMIELLSGMDAVYVLEAARANGDIVSARAGVIQLILTAHGRSAHAGVEPEKGANAVVELIDRLQWLRKRAADEETFRINIGTIQGGTQSNVVPDRAEAQVDIRLFHPDAVSRVEALVREVVSRPGISGVRMEADMKQWFPPMIRNTVIERLAALARECAASLGIPLRDTDTGGGSDANWIATQGVPCLDGLGPVGGLDHGPDEYIEPESVVPRTSLLALLMSCTPLANLRKAESDWPSGK</sequence>
<comment type="cofactor">
    <cofactor evidence="1">
        <name>Zn(2+)</name>
        <dbReference type="ChEBI" id="CHEBI:29105"/>
    </cofactor>
</comment>
<dbReference type="InterPro" id="IPR017150">
    <property type="entry name" value="Pept_M20_glutamate_carboxypep"/>
</dbReference>
<gene>
    <name evidence="6" type="ORF">NWF35_02710</name>
</gene>
<evidence type="ECO:0000313" key="6">
    <source>
        <dbReference type="EMBL" id="MDN4592838.1"/>
    </source>
</evidence>
<dbReference type="InterPro" id="IPR001261">
    <property type="entry name" value="ArgE/DapE_CS"/>
</dbReference>
<comment type="caution">
    <text evidence="6">The sequence shown here is derived from an EMBL/GenBank/DDBJ whole genome shotgun (WGS) entry which is preliminary data.</text>
</comment>
<evidence type="ECO:0000256" key="4">
    <source>
        <dbReference type="ARBA" id="ARBA00022833"/>
    </source>
</evidence>
<dbReference type="Pfam" id="PF01546">
    <property type="entry name" value="Peptidase_M20"/>
    <property type="match status" value="1"/>
</dbReference>
<dbReference type="PIRSF" id="PIRSF037238">
    <property type="entry name" value="Carboxypeptidase_G2"/>
    <property type="match status" value="1"/>
</dbReference>
<proteinExistence type="predicted"/>
<evidence type="ECO:0000256" key="1">
    <source>
        <dbReference type="ARBA" id="ARBA00001947"/>
    </source>
</evidence>
<dbReference type="Gene3D" id="3.40.630.10">
    <property type="entry name" value="Zn peptidases"/>
    <property type="match status" value="1"/>
</dbReference>
<feature type="domain" description="Peptidase M20 dimerisation" evidence="5">
    <location>
        <begin position="192"/>
        <end position="289"/>
    </location>
</feature>
<keyword evidence="7" id="KW-1185">Reference proteome</keyword>
<evidence type="ECO:0000313" key="7">
    <source>
        <dbReference type="Proteomes" id="UP001174196"/>
    </source>
</evidence>
<dbReference type="PROSITE" id="PS00758">
    <property type="entry name" value="ARGE_DAPE_CPG2_1"/>
    <property type="match status" value="1"/>
</dbReference>
<dbReference type="Gene3D" id="3.30.70.360">
    <property type="match status" value="1"/>
</dbReference>
<keyword evidence="4" id="KW-0862">Zinc</keyword>
<organism evidence="6 7">
    <name type="scientific">Polycladomyces subterraneus</name>
    <dbReference type="NCBI Taxonomy" id="1016997"/>
    <lineage>
        <taxon>Bacteria</taxon>
        <taxon>Bacillati</taxon>
        <taxon>Bacillota</taxon>
        <taxon>Bacilli</taxon>
        <taxon>Bacillales</taxon>
        <taxon>Thermoactinomycetaceae</taxon>
        <taxon>Polycladomyces</taxon>
    </lineage>
</organism>
<dbReference type="InterPro" id="IPR050072">
    <property type="entry name" value="Peptidase_M20A"/>
</dbReference>
<dbReference type="InterPro" id="IPR011650">
    <property type="entry name" value="Peptidase_M20_dimer"/>
</dbReference>
<dbReference type="Pfam" id="PF07687">
    <property type="entry name" value="M20_dimer"/>
    <property type="match status" value="1"/>
</dbReference>
<dbReference type="InterPro" id="IPR036264">
    <property type="entry name" value="Bact_exopeptidase_dim_dom"/>
</dbReference>
<dbReference type="Proteomes" id="UP001174196">
    <property type="component" value="Unassembled WGS sequence"/>
</dbReference>
<name>A0ABT8IJ64_9BACL</name>
<dbReference type="CDD" id="cd03885">
    <property type="entry name" value="M20_CPDG2"/>
    <property type="match status" value="1"/>
</dbReference>
<evidence type="ECO:0000259" key="5">
    <source>
        <dbReference type="Pfam" id="PF07687"/>
    </source>
</evidence>
<dbReference type="SUPFAM" id="SSF55031">
    <property type="entry name" value="Bacterial exopeptidase dimerisation domain"/>
    <property type="match status" value="1"/>
</dbReference>
<evidence type="ECO:0000256" key="2">
    <source>
        <dbReference type="ARBA" id="ARBA00022723"/>
    </source>
</evidence>
<dbReference type="PANTHER" id="PTHR43808:SF9">
    <property type="entry name" value="BLL0789 PROTEIN"/>
    <property type="match status" value="1"/>
</dbReference>
<reference evidence="6" key="1">
    <citation type="submission" date="2022-08" db="EMBL/GenBank/DDBJ databases">
        <title>Polycladomyces zharkentsis sp. nov., a novel thermophilic CMC and starch-degrading bacterium isolated from a geothermal spring in Kazakhstan.</title>
        <authorList>
            <person name="Mashzhan A."/>
            <person name="Kistaubaeva A."/>
            <person name="Javier-Lopez R."/>
            <person name="Birkeland N.-K."/>
        </authorList>
    </citation>
    <scope>NUCLEOTIDE SEQUENCE</scope>
    <source>
        <strain evidence="6">KSR 13</strain>
    </source>
</reference>
<evidence type="ECO:0000256" key="3">
    <source>
        <dbReference type="ARBA" id="ARBA00022801"/>
    </source>
</evidence>
<dbReference type="RefSeq" id="WP_301237549.1">
    <property type="nucleotide sequence ID" value="NZ_JANRHH010000013.1"/>
</dbReference>
<dbReference type="PANTHER" id="PTHR43808">
    <property type="entry name" value="ACETYLORNITHINE DEACETYLASE"/>
    <property type="match status" value="1"/>
</dbReference>
<dbReference type="InterPro" id="IPR002933">
    <property type="entry name" value="Peptidase_M20"/>
</dbReference>
<keyword evidence="2" id="KW-0479">Metal-binding</keyword>
<protein>
    <submittedName>
        <fullName evidence="6">M20 family metallopeptidase</fullName>
    </submittedName>
</protein>
<dbReference type="EMBL" id="JANRHH010000013">
    <property type="protein sequence ID" value="MDN4592838.1"/>
    <property type="molecule type" value="Genomic_DNA"/>
</dbReference>